<accession>A0A917J342</accession>
<keyword evidence="1" id="KW-0732">Signal</keyword>
<comment type="caution">
    <text evidence="2">The sequence shown here is derived from an EMBL/GenBank/DDBJ whole genome shotgun (WGS) entry which is preliminary data.</text>
</comment>
<evidence type="ECO:0000256" key="1">
    <source>
        <dbReference type="SAM" id="SignalP"/>
    </source>
</evidence>
<feature type="signal peptide" evidence="1">
    <location>
        <begin position="1"/>
        <end position="19"/>
    </location>
</feature>
<feature type="chain" id="PRO_5037817194" evidence="1">
    <location>
        <begin position="20"/>
        <end position="522"/>
    </location>
</feature>
<dbReference type="AlphaFoldDB" id="A0A917J342"/>
<protein>
    <submittedName>
        <fullName evidence="2">Uncharacterized protein</fullName>
    </submittedName>
</protein>
<dbReference type="RefSeq" id="WP_188957444.1">
    <property type="nucleotide sequence ID" value="NZ_BMIB01000005.1"/>
</dbReference>
<dbReference type="EMBL" id="BMIB01000005">
    <property type="protein sequence ID" value="GGH79472.1"/>
    <property type="molecule type" value="Genomic_DNA"/>
</dbReference>
<gene>
    <name evidence="2" type="ORF">GCM10011379_48890</name>
</gene>
<evidence type="ECO:0000313" key="3">
    <source>
        <dbReference type="Proteomes" id="UP000627292"/>
    </source>
</evidence>
<evidence type="ECO:0000313" key="2">
    <source>
        <dbReference type="EMBL" id="GGH79472.1"/>
    </source>
</evidence>
<reference evidence="2" key="1">
    <citation type="journal article" date="2014" name="Int. J. Syst. Evol. Microbiol.">
        <title>Complete genome sequence of Corynebacterium casei LMG S-19264T (=DSM 44701T), isolated from a smear-ripened cheese.</title>
        <authorList>
            <consortium name="US DOE Joint Genome Institute (JGI-PGF)"/>
            <person name="Walter F."/>
            <person name="Albersmeier A."/>
            <person name="Kalinowski J."/>
            <person name="Ruckert C."/>
        </authorList>
    </citation>
    <scope>NUCLEOTIDE SEQUENCE</scope>
    <source>
        <strain evidence="2">CGMCC 1.15290</strain>
    </source>
</reference>
<sequence>MKSKVLFILAAICAFNASAQPKTGTLMVTNTSPDYLLSPDGKTLCVHETNDNRDKWGIFLNLDNYTWQSQGTLSIRYSNVVLAPDQKSIYGNAVDDDGYKGDADWVKYRKYMSWYYPDCRNASNKIQWPDKYFILGQRPDGNLLVAAKLTVKKVKGLMYPKMNAAELCIINPANGEVVQTLRTFGKGQEFNIRDSWINPTGFFLNEGNLLVWPSAFNDFTTLRPADGEVLYFKPPVSLTAFSGKYGMGQDKEYVDNKYIIHKVVVNMENGQVVYDQKRPVGNAPGCWSAAWGKYFYTLDGATSMLRKEEWTGSELKLLDSVKLDINGALANDTWGNLTRYNYKLVVAEPAGKVMMLPVNWSQDVRPSEALFFWTLNNGQLAFVNPAFIQPSSAYLAKINRPRLNSIPFNVLVKTYNGLYVVLDQNQTTKKWSVIKFVKDRHGNYERINKEEDAFAFIPAATDVVSANACARCNNSGMMATVSRVTTEKTGKMIYNQITTTTTKDVIGKSICSDCKGLGFSVR</sequence>
<reference evidence="2" key="2">
    <citation type="submission" date="2020-09" db="EMBL/GenBank/DDBJ databases">
        <authorList>
            <person name="Sun Q."/>
            <person name="Zhou Y."/>
        </authorList>
    </citation>
    <scope>NUCLEOTIDE SEQUENCE</scope>
    <source>
        <strain evidence="2">CGMCC 1.15290</strain>
    </source>
</reference>
<dbReference type="Proteomes" id="UP000627292">
    <property type="component" value="Unassembled WGS sequence"/>
</dbReference>
<name>A0A917J342_9BACT</name>
<keyword evidence="3" id="KW-1185">Reference proteome</keyword>
<organism evidence="2 3">
    <name type="scientific">Filimonas zeae</name>
    <dbReference type="NCBI Taxonomy" id="1737353"/>
    <lineage>
        <taxon>Bacteria</taxon>
        <taxon>Pseudomonadati</taxon>
        <taxon>Bacteroidota</taxon>
        <taxon>Chitinophagia</taxon>
        <taxon>Chitinophagales</taxon>
        <taxon>Chitinophagaceae</taxon>
        <taxon>Filimonas</taxon>
    </lineage>
</organism>
<proteinExistence type="predicted"/>